<accession>M3JEK8</accession>
<keyword evidence="2" id="KW-1185">Reference proteome</keyword>
<sequence>QSLNMPKDILSLMGKGKITKPAPKTGTTTTPLDILSNKLKTVEPKKWKTTGTHLIKKIPTEYKPTTTPVKIAAFDLDSTLIESKSGYKFGTGPDDWKWLNDQVLDKLLDYYKHGYVITNMESKTCLSMQRR</sequence>
<protein>
    <submittedName>
        <fullName evidence="1">Uncharacterized protein</fullName>
    </submittedName>
</protein>
<dbReference type="InterPro" id="IPR036412">
    <property type="entry name" value="HAD-like_sf"/>
</dbReference>
<feature type="non-terminal residue" evidence="1">
    <location>
        <position position="1"/>
    </location>
</feature>
<dbReference type="InterPro" id="IPR013954">
    <property type="entry name" value="PNK3P"/>
</dbReference>
<dbReference type="GO" id="GO:0003690">
    <property type="term" value="F:double-stranded DNA binding"/>
    <property type="evidence" value="ECO:0007669"/>
    <property type="project" value="TreeGrafter"/>
</dbReference>
<dbReference type="STRING" id="1245528.M3JEK8"/>
<organism evidence="1 2">
    <name type="scientific">Candida maltosa (strain Xu316)</name>
    <name type="common">Yeast</name>
    <dbReference type="NCBI Taxonomy" id="1245528"/>
    <lineage>
        <taxon>Eukaryota</taxon>
        <taxon>Fungi</taxon>
        <taxon>Dikarya</taxon>
        <taxon>Ascomycota</taxon>
        <taxon>Saccharomycotina</taxon>
        <taxon>Pichiomycetes</taxon>
        <taxon>Debaryomycetaceae</taxon>
        <taxon>Candida/Lodderomyces clade</taxon>
        <taxon>Candida</taxon>
    </lineage>
</organism>
<dbReference type="PANTHER" id="PTHR12083">
    <property type="entry name" value="BIFUNCTIONAL POLYNUCLEOTIDE PHOSPHATASE/KINASE"/>
    <property type="match status" value="1"/>
</dbReference>
<dbReference type="Pfam" id="PF08645">
    <property type="entry name" value="PNK3P"/>
    <property type="match status" value="1"/>
</dbReference>
<dbReference type="EMBL" id="AOGT01000170">
    <property type="protein sequence ID" value="EMG50628.1"/>
    <property type="molecule type" value="Genomic_DNA"/>
</dbReference>
<dbReference type="SUPFAM" id="SSF56784">
    <property type="entry name" value="HAD-like"/>
    <property type="match status" value="1"/>
</dbReference>
<dbReference type="Gene3D" id="3.40.50.1000">
    <property type="entry name" value="HAD superfamily/HAD-like"/>
    <property type="match status" value="1"/>
</dbReference>
<dbReference type="GO" id="GO:0046404">
    <property type="term" value="F:ATP-dependent polydeoxyribonucleotide 5'-hydroxyl-kinase activity"/>
    <property type="evidence" value="ECO:0007669"/>
    <property type="project" value="TreeGrafter"/>
</dbReference>
<dbReference type="GO" id="GO:0006281">
    <property type="term" value="P:DNA repair"/>
    <property type="evidence" value="ECO:0007669"/>
    <property type="project" value="TreeGrafter"/>
</dbReference>
<dbReference type="OrthoDB" id="19045at2759"/>
<proteinExistence type="predicted"/>
<dbReference type="GO" id="GO:0046403">
    <property type="term" value="F:polynucleotide 3'-phosphatase activity"/>
    <property type="evidence" value="ECO:0007669"/>
    <property type="project" value="TreeGrafter"/>
</dbReference>
<dbReference type="HOGENOM" id="CLU_1932496_0_0_1"/>
<evidence type="ECO:0000313" key="2">
    <source>
        <dbReference type="Proteomes" id="UP000011777"/>
    </source>
</evidence>
<dbReference type="PANTHER" id="PTHR12083:SF9">
    <property type="entry name" value="BIFUNCTIONAL POLYNUCLEOTIDE PHOSPHATASE_KINASE"/>
    <property type="match status" value="1"/>
</dbReference>
<evidence type="ECO:0000313" key="1">
    <source>
        <dbReference type="EMBL" id="EMG50628.1"/>
    </source>
</evidence>
<dbReference type="InterPro" id="IPR023214">
    <property type="entry name" value="HAD_sf"/>
</dbReference>
<reference evidence="1 2" key="1">
    <citation type="submission" date="2013-02" db="EMBL/GenBank/DDBJ databases">
        <title>Genome sequence of Candida maltosa Xu316, a potential industrial strain for xylitol and ethanol production.</title>
        <authorList>
            <person name="Yu J."/>
            <person name="Wang Q."/>
            <person name="Geng X."/>
            <person name="Bao W."/>
            <person name="He P."/>
            <person name="Cai J."/>
        </authorList>
    </citation>
    <scope>NUCLEOTIDE SEQUENCE [LARGE SCALE GENOMIC DNA]</scope>
    <source>
        <strain evidence="2">Xu316</strain>
    </source>
</reference>
<comment type="caution">
    <text evidence="1">The sequence shown here is derived from an EMBL/GenBank/DDBJ whole genome shotgun (WGS) entry which is preliminary data.</text>
</comment>
<name>M3JEK8_CANMX</name>
<gene>
    <name evidence="1" type="ORF">G210_2012</name>
</gene>
<dbReference type="Proteomes" id="UP000011777">
    <property type="component" value="Unassembled WGS sequence"/>
</dbReference>
<dbReference type="AlphaFoldDB" id="M3JEK8"/>